<dbReference type="GeneID" id="104706821"/>
<gene>
    <name evidence="4" type="primary">LOC104706822</name>
    <name evidence="3" type="synonym">LOC104706821</name>
</gene>
<dbReference type="InterPro" id="IPR029063">
    <property type="entry name" value="SAM-dependent_MTases_sf"/>
</dbReference>
<dbReference type="InterPro" id="IPR019446">
    <property type="entry name" value="BMT5-like"/>
</dbReference>
<proteinExistence type="predicted"/>
<organism evidence="2 4">
    <name type="scientific">Camelina sativa</name>
    <name type="common">False flax</name>
    <name type="synonym">Myagrum sativum</name>
    <dbReference type="NCBI Taxonomy" id="90675"/>
    <lineage>
        <taxon>Eukaryota</taxon>
        <taxon>Viridiplantae</taxon>
        <taxon>Streptophyta</taxon>
        <taxon>Embryophyta</taxon>
        <taxon>Tracheophyta</taxon>
        <taxon>Spermatophyta</taxon>
        <taxon>Magnoliopsida</taxon>
        <taxon>eudicotyledons</taxon>
        <taxon>Gunneridae</taxon>
        <taxon>Pentapetalae</taxon>
        <taxon>rosids</taxon>
        <taxon>malvids</taxon>
        <taxon>Brassicales</taxon>
        <taxon>Brassicaceae</taxon>
        <taxon>Camelineae</taxon>
        <taxon>Camelina</taxon>
    </lineage>
</organism>
<dbReference type="SUPFAM" id="SSF53335">
    <property type="entry name" value="S-adenosyl-L-methionine-dependent methyltransferases"/>
    <property type="match status" value="1"/>
</dbReference>
<dbReference type="PANTHER" id="PTHR11538:SF62">
    <property type="entry name" value="ATP-BINDING PROTEIN (DUF2431)"/>
    <property type="match status" value="1"/>
</dbReference>
<evidence type="ECO:0000313" key="4">
    <source>
        <dbReference type="RefSeq" id="XP_010421352.1"/>
    </source>
</evidence>
<dbReference type="GeneID" id="104706822"/>
<dbReference type="Pfam" id="PF10354">
    <property type="entry name" value="BMT5-like"/>
    <property type="match status" value="1"/>
</dbReference>
<name>A0ABM0T5X9_CAMSA</name>
<evidence type="ECO:0000259" key="1">
    <source>
        <dbReference type="Pfam" id="PF10354"/>
    </source>
</evidence>
<dbReference type="RefSeq" id="XP_010421351.1">
    <property type="nucleotide sequence ID" value="XM_010423049.1"/>
</dbReference>
<reference evidence="2" key="2">
    <citation type="journal article" date="2014" name="Nat. Commun.">
        <title>The emerging biofuel crop Camelina sativa retains a highly undifferentiated hexaploid genome structure.</title>
        <authorList>
            <person name="Kagale S."/>
            <person name="Koh C."/>
            <person name="Nixon J."/>
            <person name="Bollina V."/>
            <person name="Clarke W.E."/>
            <person name="Tuteja R."/>
            <person name="Spillane C."/>
            <person name="Robinson S.J."/>
            <person name="Links M.G."/>
            <person name="Clarke C."/>
            <person name="Higgins E.E."/>
            <person name="Huebert T."/>
            <person name="Sharpe A.G."/>
            <person name="Parkin I.A."/>
        </authorList>
    </citation>
    <scope>NUCLEOTIDE SEQUENCE [LARGE SCALE GENOMIC DNA]</scope>
    <source>
        <strain evidence="2">r\DH55</strain>
    </source>
</reference>
<feature type="domain" description="25S rRNA (uridine-N(3))-methyltransferase BMT5-like" evidence="1">
    <location>
        <begin position="18"/>
        <end position="167"/>
    </location>
</feature>
<keyword evidence="2" id="KW-1185">Reference proteome</keyword>
<evidence type="ECO:0000313" key="2">
    <source>
        <dbReference type="Proteomes" id="UP000694864"/>
    </source>
</evidence>
<protein>
    <submittedName>
        <fullName evidence="3 4">Uncharacterized protein At4g26485-like</fullName>
    </submittedName>
</protein>
<dbReference type="PANTHER" id="PTHR11538">
    <property type="entry name" value="PHENYLALANYL-TRNA SYNTHETASE"/>
    <property type="match status" value="1"/>
</dbReference>
<accession>A0ABM0T5X9</accession>
<dbReference type="Proteomes" id="UP000694864">
    <property type="component" value="Chromosome 8"/>
</dbReference>
<dbReference type="RefSeq" id="XP_010421352.1">
    <property type="nucleotide sequence ID" value="XM_010423050.1"/>
</dbReference>
<reference evidence="2" key="1">
    <citation type="journal article" date="1997" name="Nucleic Acids Res.">
        <title>tRNAscan-SE: a program for improved detection of transfer RNA genes in genomic sequence.</title>
        <authorList>
            <person name="Lowe T.M."/>
            <person name="Eddy S.R."/>
        </authorList>
    </citation>
    <scope>NUCLEOTIDE SEQUENCE [LARGE SCALE GENOMIC DNA]</scope>
    <source>
        <strain evidence="2">r\DH55</strain>
    </source>
</reference>
<evidence type="ECO:0000313" key="3">
    <source>
        <dbReference type="RefSeq" id="XP_010421351.1"/>
    </source>
</evidence>
<reference evidence="3 4" key="3">
    <citation type="submission" date="2025-05" db="UniProtKB">
        <authorList>
            <consortium name="RefSeq"/>
        </authorList>
    </citation>
    <scope>IDENTIFICATION</scope>
    <source>
        <tissue evidence="3 4">Leaf</tissue>
    </source>
</reference>
<sequence length="192" mass="21650">MDNQESKKLRQYNNKQILLVGEGDFSFSLSLAKAFGSATNITATSLDTREELGRNYNNGKANVDELERLGCAVVRGVNAHSMSSDCRLGRYDIIIFHFICAGKHHEVLRSFMESAREMVKDENGEIHVTHKTIYPFDEGGIKALAKETGLRLIKQIQFSKWGFQGYSDPIRSGSNRDYRSPIGSTVTFMFKK</sequence>